<protein>
    <submittedName>
        <fullName evidence="3">Uncharacterized protein</fullName>
    </submittedName>
</protein>
<accession>A0A1M6VGT0</accession>
<feature type="transmembrane region" description="Helical" evidence="2">
    <location>
        <begin position="251"/>
        <end position="271"/>
    </location>
</feature>
<keyword evidence="2" id="KW-0472">Membrane</keyword>
<feature type="transmembrane region" description="Helical" evidence="2">
    <location>
        <begin position="385"/>
        <end position="406"/>
    </location>
</feature>
<dbReference type="AlphaFoldDB" id="A0A1M6VGT0"/>
<proteinExistence type="predicted"/>
<keyword evidence="2" id="KW-0812">Transmembrane</keyword>
<dbReference type="Proteomes" id="UP000184130">
    <property type="component" value="Unassembled WGS sequence"/>
</dbReference>
<evidence type="ECO:0000313" key="4">
    <source>
        <dbReference type="Proteomes" id="UP000184130"/>
    </source>
</evidence>
<dbReference type="OrthoDB" id="1032246at2"/>
<name>A0A1M6VGT0_XYLRU</name>
<evidence type="ECO:0000256" key="1">
    <source>
        <dbReference type="SAM" id="MobiDB-lite"/>
    </source>
</evidence>
<feature type="region of interest" description="Disordered" evidence="1">
    <location>
        <begin position="206"/>
        <end position="232"/>
    </location>
</feature>
<feature type="transmembrane region" description="Helical" evidence="2">
    <location>
        <begin position="320"/>
        <end position="336"/>
    </location>
</feature>
<sequence length="572" mass="64512">MMGRIETACFHYSGGCETIYASNREAEWLRTLPDIRECYGKLFDKESGSSVVMLSPSKNGILLSISKMIPNRLGDNLTAYLFIPNALDISGDALQGIVFDVISSLAQNRRDVVSSCLSSISSTEYEQLSQLFFEQTTTEGYAYRKVQSGKGANSLSVVLNYLFQDYYSQFKHIFIAIDNQHIANPEQYKDLTDYPLNDWRPVNGASELTSDSAPRSNNEGKNNSIESEQTENQTVEITTEWLKANTEIHGWLSFFFFAIIAGGLFSAIYPIATFNASDYAGNFFLGAVDIVTGLLLLAVAVFTVYSFVNRKQNAVFWGKVYVMLVFLTNVLALIGGNTEETGLQSTAQVIRGAIWGVIWFLYLTFSDQVQEIIPKSFRNISSTDWAMLAASVLIPVSLFVVGYSQINSLIDSRNDQEAELKRTELAYNQRTDGRVIFTIPDGFECESQVVDTEVGSQTIFNINNDEIGNCTICSDYDTDKSIKNFDGYWENWKDTDIKQYSTDNVDRGTKTINGNVCLYRITKHYVNGVYVYWRYYLLFDDETGKVFLASFYDTNDSISYVDELLESVKFKL</sequence>
<feature type="transmembrane region" description="Helical" evidence="2">
    <location>
        <begin position="283"/>
        <end position="308"/>
    </location>
</feature>
<dbReference type="RefSeq" id="WP_073208680.1">
    <property type="nucleotide sequence ID" value="NZ_FRBD01000012.1"/>
</dbReference>
<feature type="transmembrane region" description="Helical" evidence="2">
    <location>
        <begin position="348"/>
        <end position="365"/>
    </location>
</feature>
<organism evidence="3 4">
    <name type="scientific">Xylanibacter ruminicola</name>
    <name type="common">Prevotella ruminicola</name>
    <dbReference type="NCBI Taxonomy" id="839"/>
    <lineage>
        <taxon>Bacteria</taxon>
        <taxon>Pseudomonadati</taxon>
        <taxon>Bacteroidota</taxon>
        <taxon>Bacteroidia</taxon>
        <taxon>Bacteroidales</taxon>
        <taxon>Prevotellaceae</taxon>
        <taxon>Xylanibacter</taxon>
    </lineage>
</organism>
<evidence type="ECO:0000256" key="2">
    <source>
        <dbReference type="SAM" id="Phobius"/>
    </source>
</evidence>
<dbReference type="EMBL" id="FRBD01000012">
    <property type="protein sequence ID" value="SHK80554.1"/>
    <property type="molecule type" value="Genomic_DNA"/>
</dbReference>
<keyword evidence="2" id="KW-1133">Transmembrane helix</keyword>
<gene>
    <name evidence="3" type="ORF">SAMN05216463_112110</name>
</gene>
<reference evidence="3 4" key="1">
    <citation type="submission" date="2016-11" db="EMBL/GenBank/DDBJ databases">
        <authorList>
            <person name="Jaros S."/>
            <person name="Januszkiewicz K."/>
            <person name="Wedrychowicz H."/>
        </authorList>
    </citation>
    <scope>NUCLEOTIDE SEQUENCE [LARGE SCALE GENOMIC DNA]</scope>
    <source>
        <strain evidence="3 4">KHT3</strain>
    </source>
</reference>
<evidence type="ECO:0000313" key="3">
    <source>
        <dbReference type="EMBL" id="SHK80554.1"/>
    </source>
</evidence>